<gene>
    <name evidence="2" type="ORF">PPSIR1_25206</name>
</gene>
<name>A6GDY9_9BACT</name>
<organism evidence="2 3">
    <name type="scientific">Plesiocystis pacifica SIR-1</name>
    <dbReference type="NCBI Taxonomy" id="391625"/>
    <lineage>
        <taxon>Bacteria</taxon>
        <taxon>Pseudomonadati</taxon>
        <taxon>Myxococcota</taxon>
        <taxon>Polyangia</taxon>
        <taxon>Nannocystales</taxon>
        <taxon>Nannocystaceae</taxon>
        <taxon>Plesiocystis</taxon>
    </lineage>
</organism>
<dbReference type="Proteomes" id="UP000005801">
    <property type="component" value="Unassembled WGS sequence"/>
</dbReference>
<feature type="transmembrane region" description="Helical" evidence="1">
    <location>
        <begin position="77"/>
        <end position="105"/>
    </location>
</feature>
<keyword evidence="1" id="KW-1133">Transmembrane helix</keyword>
<proteinExistence type="predicted"/>
<comment type="caution">
    <text evidence="2">The sequence shown here is derived from an EMBL/GenBank/DDBJ whole genome shotgun (WGS) entry which is preliminary data.</text>
</comment>
<dbReference type="AlphaFoldDB" id="A6GDY9"/>
<evidence type="ECO:0000313" key="3">
    <source>
        <dbReference type="Proteomes" id="UP000005801"/>
    </source>
</evidence>
<keyword evidence="1" id="KW-0812">Transmembrane</keyword>
<keyword evidence="1" id="KW-0472">Membrane</keyword>
<dbReference type="EMBL" id="ABCS01000077">
    <property type="protein sequence ID" value="EDM75938.1"/>
    <property type="molecule type" value="Genomic_DNA"/>
</dbReference>
<evidence type="ECO:0000313" key="2">
    <source>
        <dbReference type="EMBL" id="EDM75938.1"/>
    </source>
</evidence>
<accession>A6GDY9</accession>
<keyword evidence="3" id="KW-1185">Reference proteome</keyword>
<protein>
    <submittedName>
        <fullName evidence="2">Uncharacterized protein</fullName>
    </submittedName>
</protein>
<reference evidence="2 3" key="1">
    <citation type="submission" date="2007-06" db="EMBL/GenBank/DDBJ databases">
        <authorList>
            <person name="Shimkets L."/>
            <person name="Ferriera S."/>
            <person name="Johnson J."/>
            <person name="Kravitz S."/>
            <person name="Beeson K."/>
            <person name="Sutton G."/>
            <person name="Rogers Y.-H."/>
            <person name="Friedman R."/>
            <person name="Frazier M."/>
            <person name="Venter J.C."/>
        </authorList>
    </citation>
    <scope>NUCLEOTIDE SEQUENCE [LARGE SCALE GENOMIC DNA]</scope>
    <source>
        <strain evidence="2 3">SIR-1</strain>
    </source>
</reference>
<evidence type="ECO:0000256" key="1">
    <source>
        <dbReference type="SAM" id="Phobius"/>
    </source>
</evidence>
<sequence>MSRHEGCNLFWNWVELLVFPNGRSNLFHLVTRFLPFILLSQTLNSIKFGGIIFGRLTSFCIQLSLMLGPDGSRLRLLLLPLFFLGRITVSLLLCLTSLFLLSIILCDATHSATRSHGYSKPNPNCRQ</sequence>